<evidence type="ECO:0000256" key="1">
    <source>
        <dbReference type="ARBA" id="ARBA00023012"/>
    </source>
</evidence>
<feature type="domain" description="Response regulatory" evidence="3">
    <location>
        <begin position="1"/>
        <end position="44"/>
    </location>
</feature>
<accession>A0ABT2NK29</accession>
<evidence type="ECO:0000259" key="3">
    <source>
        <dbReference type="PROSITE" id="PS50110"/>
    </source>
</evidence>
<dbReference type="Gene3D" id="3.40.50.2300">
    <property type="match status" value="1"/>
</dbReference>
<evidence type="ECO:0000256" key="2">
    <source>
        <dbReference type="PROSITE-ProRule" id="PRU00169"/>
    </source>
</evidence>
<gene>
    <name evidence="4" type="ORF">N5I32_07100</name>
</gene>
<dbReference type="Gene3D" id="1.20.120.160">
    <property type="entry name" value="HPT domain"/>
    <property type="match status" value="1"/>
</dbReference>
<dbReference type="InterPro" id="IPR001789">
    <property type="entry name" value="Sig_transdc_resp-reg_receiver"/>
</dbReference>
<keyword evidence="1" id="KW-0902">Two-component regulatory system</keyword>
<dbReference type="InterPro" id="IPR008207">
    <property type="entry name" value="Sig_transdc_His_kin_Hpt_dom"/>
</dbReference>
<keyword evidence="5" id="KW-1185">Reference proteome</keyword>
<dbReference type="SUPFAM" id="SSF47226">
    <property type="entry name" value="Histidine-containing phosphotransfer domain, HPT domain"/>
    <property type="match status" value="1"/>
</dbReference>
<evidence type="ECO:0000313" key="4">
    <source>
        <dbReference type="EMBL" id="MCT8329275.1"/>
    </source>
</evidence>
<name>A0ABT2NK29_9RHOB</name>
<comment type="caution">
    <text evidence="4">The sequence shown here is derived from an EMBL/GenBank/DDBJ whole genome shotgun (WGS) entry which is preliminary data.</text>
</comment>
<dbReference type="InterPro" id="IPR036641">
    <property type="entry name" value="HPT_dom_sf"/>
</dbReference>
<comment type="caution">
    <text evidence="2">Lacks conserved residue(s) required for the propagation of feature annotation.</text>
</comment>
<dbReference type="InterPro" id="IPR011006">
    <property type="entry name" value="CheY-like_superfamily"/>
</dbReference>
<dbReference type="SUPFAM" id="SSF52172">
    <property type="entry name" value="CheY-like"/>
    <property type="match status" value="1"/>
</dbReference>
<organism evidence="4 5">
    <name type="scientific">Albidovulum sediminis</name>
    <dbReference type="NCBI Taxonomy" id="3066345"/>
    <lineage>
        <taxon>Bacteria</taxon>
        <taxon>Pseudomonadati</taxon>
        <taxon>Pseudomonadota</taxon>
        <taxon>Alphaproteobacteria</taxon>
        <taxon>Rhodobacterales</taxon>
        <taxon>Paracoccaceae</taxon>
        <taxon>Albidovulum</taxon>
    </lineage>
</organism>
<dbReference type="Proteomes" id="UP001205601">
    <property type="component" value="Unassembled WGS sequence"/>
</dbReference>
<proteinExistence type="predicted"/>
<dbReference type="EMBL" id="JAOCQF010000001">
    <property type="protein sequence ID" value="MCT8329275.1"/>
    <property type="molecule type" value="Genomic_DNA"/>
</dbReference>
<evidence type="ECO:0000313" key="5">
    <source>
        <dbReference type="Proteomes" id="UP001205601"/>
    </source>
</evidence>
<protein>
    <submittedName>
        <fullName evidence="4">Hpt domain-containing protein</fullName>
    </submittedName>
</protein>
<reference evidence="5" key="1">
    <citation type="submission" date="2023-07" db="EMBL/GenBank/DDBJ databases">
        <title>Defluviimonas sediminis sp. nov., isolated from mangrove sediment.</title>
        <authorList>
            <person name="Liu L."/>
            <person name="Li J."/>
            <person name="Huang Y."/>
            <person name="Pan J."/>
            <person name="Li M."/>
        </authorList>
    </citation>
    <scope>NUCLEOTIDE SEQUENCE [LARGE SCALE GENOMIC DNA]</scope>
    <source>
        <strain evidence="5">FT324</strain>
    </source>
</reference>
<dbReference type="Pfam" id="PF01627">
    <property type="entry name" value="Hpt"/>
    <property type="match status" value="1"/>
</dbReference>
<dbReference type="PROSITE" id="PS50110">
    <property type="entry name" value="RESPONSE_REGULATORY"/>
    <property type="match status" value="1"/>
</dbReference>
<sequence>MPIVAVTAYAQRSEINKFLGAGMTAAIVKPVSRTRLRELLGTLAGTAPAQGDDGGAGVDMDTLHDLVAALGHGRVAAILGQVDAEVQALAGALDRIDAGGTVRDAAAQQAHRLAGAVALIGARGLRDRLASLESAVIGGAGAEQVAAQSWAIAADWARIRAKAERALAGEGAAARTPATPGS</sequence>